<name>A0ABT6WQ65_9ACTN</name>
<reference evidence="2 3" key="1">
    <citation type="submission" date="2023-05" db="EMBL/GenBank/DDBJ databases">
        <title>Actinoplanes sp. NEAU-A12 genome sequencing.</title>
        <authorList>
            <person name="Wang Z.-S."/>
        </authorList>
    </citation>
    <scope>NUCLEOTIDE SEQUENCE [LARGE SCALE GENOMIC DNA]</scope>
    <source>
        <strain evidence="2 3">NEAU-A12</strain>
    </source>
</reference>
<feature type="region of interest" description="Disordered" evidence="1">
    <location>
        <begin position="336"/>
        <end position="408"/>
    </location>
</feature>
<evidence type="ECO:0000313" key="2">
    <source>
        <dbReference type="EMBL" id="MDI6101873.1"/>
    </source>
</evidence>
<gene>
    <name evidence="2" type="ORF">QLQ12_24955</name>
</gene>
<comment type="caution">
    <text evidence="2">The sequence shown here is derived from an EMBL/GenBank/DDBJ whole genome shotgun (WGS) entry which is preliminary data.</text>
</comment>
<feature type="compositionally biased region" description="Polar residues" evidence="1">
    <location>
        <begin position="432"/>
        <end position="455"/>
    </location>
</feature>
<protein>
    <submittedName>
        <fullName evidence="2">Uncharacterized protein</fullName>
    </submittedName>
</protein>
<organism evidence="2 3">
    <name type="scientific">Actinoplanes sandaracinus</name>
    <dbReference type="NCBI Taxonomy" id="3045177"/>
    <lineage>
        <taxon>Bacteria</taxon>
        <taxon>Bacillati</taxon>
        <taxon>Actinomycetota</taxon>
        <taxon>Actinomycetes</taxon>
        <taxon>Micromonosporales</taxon>
        <taxon>Micromonosporaceae</taxon>
        <taxon>Actinoplanes</taxon>
    </lineage>
</organism>
<feature type="compositionally biased region" description="Low complexity" evidence="1">
    <location>
        <begin position="756"/>
        <end position="781"/>
    </location>
</feature>
<feature type="compositionally biased region" description="Low complexity" evidence="1">
    <location>
        <begin position="711"/>
        <end position="725"/>
    </location>
</feature>
<dbReference type="Proteomes" id="UP001241758">
    <property type="component" value="Unassembled WGS sequence"/>
</dbReference>
<feature type="region of interest" description="Disordered" evidence="1">
    <location>
        <begin position="542"/>
        <end position="725"/>
    </location>
</feature>
<feature type="compositionally biased region" description="Low complexity" evidence="1">
    <location>
        <begin position="1065"/>
        <end position="1077"/>
    </location>
</feature>
<feature type="compositionally biased region" description="Pro residues" evidence="1">
    <location>
        <begin position="268"/>
        <end position="282"/>
    </location>
</feature>
<accession>A0ABT6WQ65</accession>
<feature type="compositionally biased region" description="Low complexity" evidence="1">
    <location>
        <begin position="1119"/>
        <end position="1136"/>
    </location>
</feature>
<feature type="compositionally biased region" description="Basic and acidic residues" evidence="1">
    <location>
        <begin position="1137"/>
        <end position="1149"/>
    </location>
</feature>
<feature type="region of interest" description="Disordered" evidence="1">
    <location>
        <begin position="432"/>
        <end position="489"/>
    </location>
</feature>
<feature type="compositionally biased region" description="Polar residues" evidence="1">
    <location>
        <begin position="629"/>
        <end position="641"/>
    </location>
</feature>
<evidence type="ECO:0000313" key="3">
    <source>
        <dbReference type="Proteomes" id="UP001241758"/>
    </source>
</evidence>
<feature type="compositionally biased region" description="Low complexity" evidence="1">
    <location>
        <begin position="1222"/>
        <end position="1242"/>
    </location>
</feature>
<feature type="compositionally biased region" description="Low complexity" evidence="1">
    <location>
        <begin position="1176"/>
        <end position="1191"/>
    </location>
</feature>
<sequence>MRVFRTILGMLALTTGLPTLLAGGGLWAVMQHRDPGGAFSGELQRLTVPGYAVVIPDVDRLLRDDAPFARVDGTELRLSAITVDGRAFVGLAPSDEVARYLAGVPYSRVDAVDIGTGALPVTTSNSAGRQAPAGPPTQQSFWTTSGSGQLSLHPGELGDRPYSLVLMNPGGAPVVRLAAVAEVRPGWLNTGTWGLLTLGTLLAMAGVIILVWPGRRREVVYVVEPSQVPELMHAIGAPLPLPGGVAYFAGGRPGGAHRPRTLADSRPARPPALPQFAWPPTPHAGAAELPAGAEPATSLSTATLTGTLPADANPAYLATGSPVGAVPGSPATGSPVGVIPGFPSTGSAGDRGIPGSPATGPLVGAAIPGGETSGGTPAGAPGTTPGGLTRLGTGTAQTSAPSTPAAQMSAAQASAAQVSAADLSVPQSSAAQTSVSQMSAPQTSVTAPAGTSTAGMPSPGTLATAGGPAGAHTPAPGRPLSLLGETPALAGLPPGQVPARRGERRHAPAVTDLPEFQATAVGAWVAATAPERARQTEARAAARLAEAARRNAGKFAPTQAGSRNMPGTSRIPIAAPRRDTGENPADAQPETNPSDVTTTAQPAKREPITPDEASAATTVSSRSPEREASTVSEASAGTSVSGRAGVAAATPAKVRSSKPAAANSSSAQGEEIPEPGKVTAKVTADRPQPPANPDVVRANAPKPPATDARPHPAQAEPAAGEPAVAEPVVTRVVVHTGPAVTDWAATATTRVGLSHAPRQPAPTGQTAPAAAPAQAGSTGQAVPAAPAEVANRAGGRPSPKPPTAGNRIATPAPGAVTAPAVTDEPTATPAPLRQRAAGGAGGSHRQDGSGVTGTGGSAAVVSPPEWPPVGEPADNAVPVREKAAEAEKPADKDDRASQKTATSVDSPASPATAGDAGGRSAGKEAQAPKGTSPEKQPIVPFPSRSVGSADDESGRAPVTAADGDMAAVTDESRGSRASIHAVEAAIPVLDQPEVTPNAASGQPGAVAASTPDQSGVAPASGRSRRSMHTVEAQGLQVLPNKPAPVPTQGSAAPAPGDQGEPAHVAPPAGEPALPAAESQAAGPESASQAVEPEKSSRVAGPESALRTAEPKPKPEPRPGSRAAESASPAAAPGTASRETEAETKGDGNGRARKATGVKAGNDHPLARAQSRTGGKAAPVRPAPAARRAPAAWIKAAESMAARTVGEPGGETAPAVPRKGRSAANPKPAAEAGPAGPEPETAGNRPLSYREEAAELLAATAAGDGERRRRRTVGGRNRPTSEPQGGTDAGRAGNGPQSTDGGRAKSDPRGAGPDRPKN</sequence>
<dbReference type="RefSeq" id="WP_282762872.1">
    <property type="nucleotide sequence ID" value="NZ_JASCTH010000017.1"/>
</dbReference>
<feature type="compositionally biased region" description="Low complexity" evidence="1">
    <location>
        <begin position="657"/>
        <end position="667"/>
    </location>
</feature>
<feature type="region of interest" description="Disordered" evidence="1">
    <location>
        <begin position="255"/>
        <end position="292"/>
    </location>
</feature>
<feature type="region of interest" description="Disordered" evidence="1">
    <location>
        <begin position="750"/>
        <end position="1317"/>
    </location>
</feature>
<feature type="compositionally biased region" description="Polar residues" evidence="1">
    <location>
        <begin position="136"/>
        <end position="150"/>
    </location>
</feature>
<feature type="compositionally biased region" description="Basic and acidic residues" evidence="1">
    <location>
        <begin position="1108"/>
        <end position="1118"/>
    </location>
</feature>
<keyword evidence="3" id="KW-1185">Reference proteome</keyword>
<feature type="compositionally biased region" description="Low complexity" evidence="1">
    <location>
        <begin position="809"/>
        <end position="822"/>
    </location>
</feature>
<dbReference type="EMBL" id="JASCTH010000017">
    <property type="protein sequence ID" value="MDI6101873.1"/>
    <property type="molecule type" value="Genomic_DNA"/>
</dbReference>
<feature type="compositionally biased region" description="Low complexity" evidence="1">
    <location>
        <begin position="378"/>
        <end position="408"/>
    </location>
</feature>
<feature type="compositionally biased region" description="Polar residues" evidence="1">
    <location>
        <begin position="589"/>
        <end position="601"/>
    </location>
</feature>
<feature type="region of interest" description="Disordered" evidence="1">
    <location>
        <begin position="123"/>
        <end position="150"/>
    </location>
</feature>
<evidence type="ECO:0000256" key="1">
    <source>
        <dbReference type="SAM" id="MobiDB-lite"/>
    </source>
</evidence>
<feature type="compositionally biased region" description="Basic and acidic residues" evidence="1">
    <location>
        <begin position="879"/>
        <end position="897"/>
    </location>
</feature>
<feature type="compositionally biased region" description="Low complexity" evidence="1">
    <location>
        <begin position="457"/>
        <end position="475"/>
    </location>
</feature>
<feature type="compositionally biased region" description="Basic and acidic residues" evidence="1">
    <location>
        <begin position="1301"/>
        <end position="1317"/>
    </location>
</feature>
<proteinExistence type="predicted"/>